<gene>
    <name evidence="2" type="ORF">DA69_10780</name>
</gene>
<feature type="transmembrane region" description="Helical" evidence="1">
    <location>
        <begin position="119"/>
        <end position="144"/>
    </location>
</feature>
<evidence type="ECO:0000256" key="1">
    <source>
        <dbReference type="SAM" id="Phobius"/>
    </source>
</evidence>
<dbReference type="eggNOG" id="ENOG5033C4B">
    <property type="taxonomic scope" value="Bacteria"/>
</dbReference>
<name>A0A172Y7M1_9CAUL</name>
<feature type="transmembrane region" description="Helical" evidence="1">
    <location>
        <begin position="12"/>
        <end position="35"/>
    </location>
</feature>
<dbReference type="OrthoDB" id="7206962at2"/>
<evidence type="ECO:0000313" key="2">
    <source>
        <dbReference type="EMBL" id="ANF55190.1"/>
    </source>
</evidence>
<feature type="transmembrane region" description="Helical" evidence="1">
    <location>
        <begin position="41"/>
        <end position="67"/>
    </location>
</feature>
<dbReference type="Proteomes" id="UP000077603">
    <property type="component" value="Chromosome"/>
</dbReference>
<keyword evidence="1" id="KW-1133">Transmembrane helix</keyword>
<dbReference type="STRING" id="588932.DA69_10780"/>
<dbReference type="KEGG" id="bne:DA69_10780"/>
<dbReference type="RefSeq" id="WP_025976127.1">
    <property type="nucleotide sequence ID" value="NZ_CP015614.1"/>
</dbReference>
<keyword evidence="1" id="KW-0472">Membrane</keyword>
<reference evidence="2 3" key="1">
    <citation type="journal article" date="2014" name="Genome Announc.">
        <title>Genome Sequence of a Promising Hydrogen-Producing Facultative Anaerobic Bacterium, Brevundimonas naejangsanensis Strain B1.</title>
        <authorList>
            <person name="Su H."/>
            <person name="Zhang T."/>
            <person name="Bao M."/>
            <person name="Jiang Y."/>
            <person name="Wang Y."/>
            <person name="Tan T."/>
        </authorList>
    </citation>
    <scope>NUCLEOTIDE SEQUENCE [LARGE SCALE GENOMIC DNA]</scope>
    <source>
        <strain evidence="2 3">B1</strain>
    </source>
</reference>
<organism evidence="2 3">
    <name type="scientific">Brevundimonas naejangsanensis</name>
    <dbReference type="NCBI Taxonomy" id="588932"/>
    <lineage>
        <taxon>Bacteria</taxon>
        <taxon>Pseudomonadati</taxon>
        <taxon>Pseudomonadota</taxon>
        <taxon>Alphaproteobacteria</taxon>
        <taxon>Caulobacterales</taxon>
        <taxon>Caulobacteraceae</taxon>
        <taxon>Brevundimonas</taxon>
    </lineage>
</organism>
<dbReference type="EMBL" id="CP015614">
    <property type="protein sequence ID" value="ANF55190.1"/>
    <property type="molecule type" value="Genomic_DNA"/>
</dbReference>
<evidence type="ECO:0000313" key="3">
    <source>
        <dbReference type="Proteomes" id="UP000077603"/>
    </source>
</evidence>
<keyword evidence="1" id="KW-0812">Transmembrane</keyword>
<accession>A0A172Y7M1</accession>
<sequence length="147" mass="15985">MSFKSFKPLGIRGALLVFAVSLGLGLIGGVLGVILSDQPGVGGFAMTAVMLSLVMAGALLICVWWWRHLDEAAREAHKCSWFWGGTSGMAVGAVLLMVLSLRREEVVLPQWAGETPPELLLTGMMAILLFQLAGYGLAWAWWWLGRR</sequence>
<proteinExistence type="predicted"/>
<feature type="transmembrane region" description="Helical" evidence="1">
    <location>
        <begin position="79"/>
        <end position="99"/>
    </location>
</feature>
<keyword evidence="3" id="KW-1185">Reference proteome</keyword>
<protein>
    <submittedName>
        <fullName evidence="2">Uncharacterized protein</fullName>
    </submittedName>
</protein>
<dbReference type="AlphaFoldDB" id="A0A172Y7M1"/>